<accession>A0A1Y1V1Q4</accession>
<keyword evidence="10" id="KW-0175">Coiled coil</keyword>
<reference evidence="11 12" key="1">
    <citation type="submission" date="2016-08" db="EMBL/GenBank/DDBJ databases">
        <title>Genomes of anaerobic fungi encode conserved fungal cellulosomes for biomass hydrolysis.</title>
        <authorList>
            <consortium name="DOE Joint Genome Institute"/>
            <person name="Haitjema C.H."/>
            <person name="Gilmore S.P."/>
            <person name="Henske J.K."/>
            <person name="Solomon K.V."/>
            <person name="De Groot R."/>
            <person name="Kuo A."/>
            <person name="Mondo S.J."/>
            <person name="Salamov A.A."/>
            <person name="Labutti K."/>
            <person name="Zhao Z."/>
            <person name="Chiniquy J."/>
            <person name="Barry K."/>
            <person name="Brewer H.M."/>
            <person name="Purvine S.O."/>
            <person name="Wright A.T."/>
            <person name="Boxma B."/>
            <person name="Van Alen T."/>
            <person name="Hackstein J.H."/>
            <person name="Baker S.E."/>
            <person name="Grigoriev I.V."/>
            <person name="O'Malley M.A."/>
        </authorList>
    </citation>
    <scope>NUCLEOTIDE SEQUENCE [LARGE SCALE GENOMIC DNA]</scope>
    <source>
        <strain evidence="12">finn</strain>
    </source>
</reference>
<keyword evidence="9" id="KW-0966">Cell projection</keyword>
<sequence length="477" mass="57370">MEVANIVLPAINQTNNTLSDNYSKNDKNVLKNASILKLPNTIVGRVKVDKNSKTMSSDSKDALKSLVDSLIGNDNSKNRVRAMDIQRVINIINEIEKKILILNMIPKNLDVVFKIDIGNKAFNIVKMYKDIEKELKIYHNQCTASGMDYTEDENYIELTHQYRTIIRRIYRLFLQDKQLYSRLYHSYKRRMEDEQHLEEDKIKKREVVSEELVRELEQEKSCKKFEMYIKEIKVFFEERLMESVEEEQKQQKKIERIITKEEQTNKQIHVVQNSLNETNLKRYHENKEREKIIDKLSNDLEAIRANSDKMKKRIIDTSNKKNDQTKMIYKQKTDALKAEIELLENQYNELILQNNEEELNLRKKSYKVEGEVENWIHKYDQEVGERHNELEELIKRYNEGNQALSIQRDRFKEVSEEYYQIEKRKEEERLEEERLEKIRIITWTNNAIRIQRVWKKFYAAHGPFRTVRIFFNINFIL</sequence>
<evidence type="ECO:0000256" key="10">
    <source>
        <dbReference type="SAM" id="Coils"/>
    </source>
</evidence>
<protein>
    <recommendedName>
        <fullName evidence="4">Dynein regulatory complex protein 10</fullName>
    </recommendedName>
</protein>
<evidence type="ECO:0000256" key="6">
    <source>
        <dbReference type="ARBA" id="ARBA00022846"/>
    </source>
</evidence>
<evidence type="ECO:0000256" key="8">
    <source>
        <dbReference type="ARBA" id="ARBA00023212"/>
    </source>
</evidence>
<evidence type="ECO:0000256" key="4">
    <source>
        <dbReference type="ARBA" id="ARBA00021752"/>
    </source>
</evidence>
<dbReference type="Proteomes" id="UP000193719">
    <property type="component" value="Unassembled WGS sequence"/>
</dbReference>
<dbReference type="AlphaFoldDB" id="A0A1Y1V1Q4"/>
<dbReference type="EMBL" id="MCFH01000040">
    <property type="protein sequence ID" value="ORX45345.1"/>
    <property type="molecule type" value="Genomic_DNA"/>
</dbReference>
<keyword evidence="8" id="KW-0206">Cytoskeleton</keyword>
<keyword evidence="6" id="KW-0282">Flagellum</keyword>
<comment type="subcellular location">
    <subcellularLocation>
        <location evidence="2">Cytoplasm</location>
        <location evidence="2">Cytoskeleton</location>
        <location evidence="2">Flagellum axoneme</location>
    </subcellularLocation>
</comment>
<evidence type="ECO:0000313" key="11">
    <source>
        <dbReference type="EMBL" id="ORX45345.1"/>
    </source>
</evidence>
<dbReference type="PANTHER" id="PTHR31598:SF1">
    <property type="entry name" value="DYNEIN REGULATORY COMPLEX PROTEIN 10"/>
    <property type="match status" value="1"/>
</dbReference>
<keyword evidence="12" id="KW-1185">Reference proteome</keyword>
<comment type="caution">
    <text evidence="11">The sequence shown here is derived from an EMBL/GenBank/DDBJ whole genome shotgun (WGS) entry which is preliminary data.</text>
</comment>
<keyword evidence="5" id="KW-0963">Cytoplasm</keyword>
<dbReference type="PANTHER" id="PTHR31598">
    <property type="entry name" value="IQ DOMAIN-CONTAINING PROTEIN D"/>
    <property type="match status" value="1"/>
</dbReference>
<gene>
    <name evidence="11" type="ORF">BCR36DRAFT_358238</name>
</gene>
<reference evidence="11 12" key="2">
    <citation type="submission" date="2016-08" db="EMBL/GenBank/DDBJ databases">
        <title>Pervasive Adenine N6-methylation of Active Genes in Fungi.</title>
        <authorList>
            <consortium name="DOE Joint Genome Institute"/>
            <person name="Mondo S.J."/>
            <person name="Dannebaum R.O."/>
            <person name="Kuo R.C."/>
            <person name="Labutti K."/>
            <person name="Haridas S."/>
            <person name="Kuo A."/>
            <person name="Salamov A."/>
            <person name="Ahrendt S.R."/>
            <person name="Lipzen A."/>
            <person name="Sullivan W."/>
            <person name="Andreopoulos W.B."/>
            <person name="Clum A."/>
            <person name="Lindquist E."/>
            <person name="Daum C."/>
            <person name="Ramamoorthy G.K."/>
            <person name="Gryganskyi A."/>
            <person name="Culley D."/>
            <person name="Magnuson J.K."/>
            <person name="James T.Y."/>
            <person name="O'Malley M.A."/>
            <person name="Stajich J.E."/>
            <person name="Spatafora J.W."/>
            <person name="Visel A."/>
            <person name="Grigoriev I.V."/>
        </authorList>
    </citation>
    <scope>NUCLEOTIDE SEQUENCE [LARGE SCALE GENOMIC DNA]</scope>
    <source>
        <strain evidence="12">finn</strain>
    </source>
</reference>
<keyword evidence="7" id="KW-0969">Cilium</keyword>
<evidence type="ECO:0000256" key="5">
    <source>
        <dbReference type="ARBA" id="ARBA00022490"/>
    </source>
</evidence>
<evidence type="ECO:0000256" key="1">
    <source>
        <dbReference type="ARBA" id="ARBA00003029"/>
    </source>
</evidence>
<proteinExistence type="inferred from homology"/>
<evidence type="ECO:0000256" key="3">
    <source>
        <dbReference type="ARBA" id="ARBA00009071"/>
    </source>
</evidence>
<evidence type="ECO:0000256" key="7">
    <source>
        <dbReference type="ARBA" id="ARBA00023069"/>
    </source>
</evidence>
<evidence type="ECO:0000256" key="2">
    <source>
        <dbReference type="ARBA" id="ARBA00004611"/>
    </source>
</evidence>
<feature type="coiled-coil region" evidence="10">
    <location>
        <begin position="244"/>
        <end position="360"/>
    </location>
</feature>
<comment type="function">
    <text evidence="1">Component of the nexin-dynein regulatory complex (N-DRC), a key regulator of ciliary/flagellar motility which maintains the alignment and integrity of the distal axoneme and regulates microtubule sliding in motile axonemes.</text>
</comment>
<dbReference type="InterPro" id="IPR042815">
    <property type="entry name" value="DRC10"/>
</dbReference>
<evidence type="ECO:0000313" key="12">
    <source>
        <dbReference type="Proteomes" id="UP000193719"/>
    </source>
</evidence>
<evidence type="ECO:0000256" key="9">
    <source>
        <dbReference type="ARBA" id="ARBA00023273"/>
    </source>
</evidence>
<comment type="similarity">
    <text evidence="3">Belongs to the DRC10 family.</text>
</comment>
<organism evidence="11 12">
    <name type="scientific">Piromyces finnis</name>
    <dbReference type="NCBI Taxonomy" id="1754191"/>
    <lineage>
        <taxon>Eukaryota</taxon>
        <taxon>Fungi</taxon>
        <taxon>Fungi incertae sedis</taxon>
        <taxon>Chytridiomycota</taxon>
        <taxon>Chytridiomycota incertae sedis</taxon>
        <taxon>Neocallimastigomycetes</taxon>
        <taxon>Neocallimastigales</taxon>
        <taxon>Neocallimastigaceae</taxon>
        <taxon>Piromyces</taxon>
    </lineage>
</organism>
<dbReference type="OrthoDB" id="10265211at2759"/>
<name>A0A1Y1V1Q4_9FUNG</name>